<protein>
    <recommendedName>
        <fullName evidence="8">Ubiquitin carboxyl-terminal hydrolase</fullName>
        <ecNumber evidence="8">3.4.19.12</ecNumber>
    </recommendedName>
</protein>
<comment type="catalytic activity">
    <reaction evidence="1 7 8">
        <text>Thiol-dependent hydrolysis of ester, thioester, amide, peptide and isopeptide bonds formed by the C-terminal Gly of ubiquitin (a 76-residue protein attached to proteins as an intracellular targeting signal).</text>
        <dbReference type="EC" id="3.4.19.12"/>
    </reaction>
</comment>
<dbReference type="InterPro" id="IPR038765">
    <property type="entry name" value="Papain-like_cys_pep_sf"/>
</dbReference>
<evidence type="ECO:0000259" key="9">
    <source>
        <dbReference type="PROSITE" id="PS52048"/>
    </source>
</evidence>
<dbReference type="GO" id="GO:0004843">
    <property type="term" value="F:cysteine-type deubiquitinase activity"/>
    <property type="evidence" value="ECO:0007669"/>
    <property type="project" value="UniProtKB-UniRule"/>
</dbReference>
<evidence type="ECO:0000256" key="3">
    <source>
        <dbReference type="ARBA" id="ARBA00022670"/>
    </source>
</evidence>
<name>I2H5Z8_HENB6</name>
<evidence type="ECO:0000256" key="5">
    <source>
        <dbReference type="ARBA" id="ARBA00022801"/>
    </source>
</evidence>
<feature type="active site" description="Proton donor" evidence="7">
    <location>
        <position position="168"/>
    </location>
</feature>
<keyword evidence="6 7" id="KW-0788">Thiol protease</keyword>
<evidence type="ECO:0000313" key="11">
    <source>
        <dbReference type="Proteomes" id="UP000002866"/>
    </source>
</evidence>
<evidence type="ECO:0000256" key="4">
    <source>
        <dbReference type="ARBA" id="ARBA00022786"/>
    </source>
</evidence>
<reference evidence="10 11" key="1">
    <citation type="journal article" date="2011" name="Proc. Natl. Acad. Sci. U.S.A.">
        <title>Evolutionary erosion of yeast sex chromosomes by mating-type switching accidents.</title>
        <authorList>
            <person name="Gordon J.L."/>
            <person name="Armisen D."/>
            <person name="Proux-Wera E."/>
            <person name="Oheigeartaigh S.S."/>
            <person name="Byrne K.P."/>
            <person name="Wolfe K.H."/>
        </authorList>
    </citation>
    <scope>NUCLEOTIDE SEQUENCE [LARGE SCALE GENOMIC DNA]</scope>
    <source>
        <strain evidence="11">ATCC 34711 / CBS 6284 / DSM 70876 / NBRC 10599 / NRRL Y-10934 / UCD 77-7</strain>
    </source>
</reference>
<dbReference type="InterPro" id="IPR036959">
    <property type="entry name" value="Peptidase_C12_UCH_sf"/>
</dbReference>
<dbReference type="PRINTS" id="PR00707">
    <property type="entry name" value="UBCTHYDRLASE"/>
</dbReference>
<dbReference type="EMBL" id="HE806321">
    <property type="protein sequence ID" value="CCH61800.1"/>
    <property type="molecule type" value="Genomic_DNA"/>
</dbReference>
<dbReference type="PANTHER" id="PTHR10589:SF17">
    <property type="entry name" value="UBIQUITIN CARBOXYL-TERMINAL HYDROLASE"/>
    <property type="match status" value="1"/>
</dbReference>
<dbReference type="InterPro" id="IPR057254">
    <property type="entry name" value="UCH_AS"/>
</dbReference>
<dbReference type="eggNOG" id="KOG1415">
    <property type="taxonomic scope" value="Eukaryota"/>
</dbReference>
<dbReference type="PANTHER" id="PTHR10589">
    <property type="entry name" value="UBIQUITIN CARBOXYL-TERMINAL HYDROLASE"/>
    <property type="match status" value="1"/>
</dbReference>
<evidence type="ECO:0000313" key="10">
    <source>
        <dbReference type="EMBL" id="CCH61800.1"/>
    </source>
</evidence>
<dbReference type="EC" id="3.4.19.12" evidence="8"/>
<proteinExistence type="inferred from homology"/>
<evidence type="ECO:0000256" key="2">
    <source>
        <dbReference type="ARBA" id="ARBA00009326"/>
    </source>
</evidence>
<dbReference type="GO" id="GO:0006511">
    <property type="term" value="P:ubiquitin-dependent protein catabolic process"/>
    <property type="evidence" value="ECO:0007669"/>
    <property type="project" value="UniProtKB-UniRule"/>
</dbReference>
<dbReference type="PROSITE" id="PS00140">
    <property type="entry name" value="UCH_1"/>
    <property type="match status" value="1"/>
</dbReference>
<dbReference type="GO" id="GO:0005737">
    <property type="term" value="C:cytoplasm"/>
    <property type="evidence" value="ECO:0007669"/>
    <property type="project" value="TreeGrafter"/>
</dbReference>
<comment type="similarity">
    <text evidence="2 7 8">Belongs to the peptidase C12 family.</text>
</comment>
<keyword evidence="3 7" id="KW-0645">Protease</keyword>
<dbReference type="MEROPS" id="C12.002"/>
<dbReference type="STRING" id="1071380.I2H5Z8"/>
<accession>I2H5Z8</accession>
<evidence type="ECO:0000256" key="1">
    <source>
        <dbReference type="ARBA" id="ARBA00000707"/>
    </source>
</evidence>
<dbReference type="KEGG" id="tbl:TBLA_0F02610"/>
<feature type="site" description="Transition state stabilizer" evidence="7">
    <location>
        <position position="89"/>
    </location>
</feature>
<sequence length="236" mass="26359">MSSSRSVVPLESNPEVFATFAHNLGLRSSYGFTDIYSLTDPEILAFTPRPIKAIILLFPINEITESASKNDNSQTGKVNVTKNPVWFKQTIKNACGLYALLHSLSNNQELLNKDCELTEFLLANSSKDGKYEDKATDDFIVNISERFSNNFNEGQTSAPDPNEDINLHFITFVESNNKIFELDGRRPNGAFELGDASSSAMDLADQDLVKKRVQWYMDSANESDKLKFSLLALISI</sequence>
<keyword evidence="11" id="KW-1185">Reference proteome</keyword>
<keyword evidence="5 7" id="KW-0378">Hydrolase</keyword>
<dbReference type="Pfam" id="PF01088">
    <property type="entry name" value="Peptidase_C12"/>
    <property type="match status" value="1"/>
</dbReference>
<dbReference type="OMA" id="IDLHYVC"/>
<dbReference type="PROSITE" id="PS52048">
    <property type="entry name" value="UCH_DOMAIN"/>
    <property type="match status" value="1"/>
</dbReference>
<dbReference type="SUPFAM" id="SSF54001">
    <property type="entry name" value="Cysteine proteinases"/>
    <property type="match status" value="1"/>
</dbReference>
<evidence type="ECO:0000256" key="6">
    <source>
        <dbReference type="ARBA" id="ARBA00022807"/>
    </source>
</evidence>
<evidence type="ECO:0000256" key="7">
    <source>
        <dbReference type="PROSITE-ProRule" id="PRU01393"/>
    </source>
</evidence>
<evidence type="ECO:0000256" key="8">
    <source>
        <dbReference type="RuleBase" id="RU361215"/>
    </source>
</evidence>
<dbReference type="HOGENOM" id="CLU_054406_0_2_1"/>
<gene>
    <name evidence="10" type="primary">TBLA0F02610</name>
    <name evidence="10" type="ORF">TBLA_0F02610</name>
</gene>
<dbReference type="RefSeq" id="XP_004181319.1">
    <property type="nucleotide sequence ID" value="XM_004181271.1"/>
</dbReference>
<dbReference type="AlphaFoldDB" id="I2H5Z8"/>
<dbReference type="FunCoup" id="I2H5Z8">
    <property type="interactions" value="581"/>
</dbReference>
<dbReference type="InParanoid" id="I2H5Z8"/>
<dbReference type="GeneID" id="14496909"/>
<feature type="domain" description="UCH catalytic" evidence="9">
    <location>
        <begin position="6"/>
        <end position="235"/>
    </location>
</feature>
<dbReference type="InterPro" id="IPR001578">
    <property type="entry name" value="Peptidase_C12_UCH"/>
</dbReference>
<feature type="active site" description="Nucleophile" evidence="7">
    <location>
        <position position="95"/>
    </location>
</feature>
<dbReference type="GO" id="GO:0016579">
    <property type="term" value="P:protein deubiquitination"/>
    <property type="evidence" value="ECO:0007669"/>
    <property type="project" value="TreeGrafter"/>
</dbReference>
<feature type="site" description="Important for enzyme activity" evidence="7">
    <location>
        <position position="183"/>
    </location>
</feature>
<dbReference type="Gene3D" id="3.40.532.10">
    <property type="entry name" value="Peptidase C12, ubiquitin carboxyl-terminal hydrolase"/>
    <property type="match status" value="1"/>
</dbReference>
<dbReference type="Proteomes" id="UP000002866">
    <property type="component" value="Chromosome 6"/>
</dbReference>
<organism evidence="10 11">
    <name type="scientific">Henningerozyma blattae (strain ATCC 34711 / CBS 6284 / DSM 70876 / NBRC 10599 / NRRL Y-10934 / UCD 77-7)</name>
    <name type="common">Yeast</name>
    <name type="synonym">Tetrapisispora blattae</name>
    <dbReference type="NCBI Taxonomy" id="1071380"/>
    <lineage>
        <taxon>Eukaryota</taxon>
        <taxon>Fungi</taxon>
        <taxon>Dikarya</taxon>
        <taxon>Ascomycota</taxon>
        <taxon>Saccharomycotina</taxon>
        <taxon>Saccharomycetes</taxon>
        <taxon>Saccharomycetales</taxon>
        <taxon>Saccharomycetaceae</taxon>
        <taxon>Henningerozyma</taxon>
    </lineage>
</organism>
<keyword evidence="4 7" id="KW-0833">Ubl conjugation pathway</keyword>
<dbReference type="OrthoDB" id="427186at2759"/>